<accession>A0A8S4QFF7</accession>
<sequence length="462" mass="52820">DRPNDRPDILDIALLKNIALEVYSLEVLSELCSDHRPVQLQLGPLPTEAPPSRTIIDYKTLAEHLKSKESEHLSRIPDTIDSLEDARVASQHLVNHIGHSVSISSRVMPIGPVRRPLPDEARQLITNKNRLQRAHDKCPNRRNRRLLWKAQRELLDNLKLLRDDKWDRFLGELRPSHVEYYKLARSLSQSNRVAATPPLLRPDQPPAFDDIDKAECLADSLEAQCSPSTISIDRTQVLKVESELETLFSLPPDGDPLPPTTCEEVHTIIKGFHSKKAPGPDSINNKTLKLLPGEIINLLVVIFNTFLAHCYFPDSWKEANVIGIPKPGKPRNLPTSYRPISLLNSLAKVFERVILNRLKAVVEERKLLNDQQFGFRAKHSCVHQAHRFTEHVLHGFHSLTSYIPTGAIFFDVAKAFDRVWHEGLLYKLHHLVVRSSQQHLLRNYLTNRTFRYRIDGTLSLYK</sequence>
<gene>
    <name evidence="2" type="primary">jg5228</name>
    <name evidence="2" type="ORF">PAEG_LOCUS1316</name>
</gene>
<organism evidence="2 3">
    <name type="scientific">Pararge aegeria aegeria</name>
    <dbReference type="NCBI Taxonomy" id="348720"/>
    <lineage>
        <taxon>Eukaryota</taxon>
        <taxon>Metazoa</taxon>
        <taxon>Ecdysozoa</taxon>
        <taxon>Arthropoda</taxon>
        <taxon>Hexapoda</taxon>
        <taxon>Insecta</taxon>
        <taxon>Pterygota</taxon>
        <taxon>Neoptera</taxon>
        <taxon>Endopterygota</taxon>
        <taxon>Lepidoptera</taxon>
        <taxon>Glossata</taxon>
        <taxon>Ditrysia</taxon>
        <taxon>Papilionoidea</taxon>
        <taxon>Nymphalidae</taxon>
        <taxon>Satyrinae</taxon>
        <taxon>Satyrini</taxon>
        <taxon>Parargina</taxon>
        <taxon>Pararge</taxon>
    </lineage>
</organism>
<feature type="non-terminal residue" evidence="2">
    <location>
        <position position="1"/>
    </location>
</feature>
<dbReference type="Proteomes" id="UP000838756">
    <property type="component" value="Unassembled WGS sequence"/>
</dbReference>
<dbReference type="AlphaFoldDB" id="A0A8S4QFF7"/>
<name>A0A8S4QFF7_9NEOP</name>
<dbReference type="InterPro" id="IPR043502">
    <property type="entry name" value="DNA/RNA_pol_sf"/>
</dbReference>
<reference evidence="2" key="1">
    <citation type="submission" date="2022-03" db="EMBL/GenBank/DDBJ databases">
        <authorList>
            <person name="Lindestad O."/>
        </authorList>
    </citation>
    <scope>NUCLEOTIDE SEQUENCE</scope>
</reference>
<dbReference type="InterPro" id="IPR000477">
    <property type="entry name" value="RT_dom"/>
</dbReference>
<evidence type="ECO:0000313" key="3">
    <source>
        <dbReference type="Proteomes" id="UP000838756"/>
    </source>
</evidence>
<evidence type="ECO:0000259" key="1">
    <source>
        <dbReference type="PROSITE" id="PS50878"/>
    </source>
</evidence>
<proteinExistence type="predicted"/>
<dbReference type="PANTHER" id="PTHR19446">
    <property type="entry name" value="REVERSE TRANSCRIPTASES"/>
    <property type="match status" value="1"/>
</dbReference>
<dbReference type="CDD" id="cd01650">
    <property type="entry name" value="RT_nLTR_like"/>
    <property type="match status" value="1"/>
</dbReference>
<dbReference type="Pfam" id="PF00078">
    <property type="entry name" value="RVT_1"/>
    <property type="match status" value="1"/>
</dbReference>
<dbReference type="PROSITE" id="PS50878">
    <property type="entry name" value="RT_POL"/>
    <property type="match status" value="1"/>
</dbReference>
<evidence type="ECO:0000313" key="2">
    <source>
        <dbReference type="EMBL" id="CAH2208798.1"/>
    </source>
</evidence>
<dbReference type="OrthoDB" id="10050074at2759"/>
<dbReference type="EMBL" id="CAKXAJ010004554">
    <property type="protein sequence ID" value="CAH2208798.1"/>
    <property type="molecule type" value="Genomic_DNA"/>
</dbReference>
<dbReference type="GO" id="GO:0071897">
    <property type="term" value="P:DNA biosynthetic process"/>
    <property type="evidence" value="ECO:0007669"/>
    <property type="project" value="UniProtKB-ARBA"/>
</dbReference>
<keyword evidence="3" id="KW-1185">Reference proteome</keyword>
<protein>
    <submittedName>
        <fullName evidence="2">Jg5228 protein</fullName>
    </submittedName>
</protein>
<comment type="caution">
    <text evidence="2">The sequence shown here is derived from an EMBL/GenBank/DDBJ whole genome shotgun (WGS) entry which is preliminary data.</text>
</comment>
<feature type="domain" description="Reverse transcriptase" evidence="1">
    <location>
        <begin position="305"/>
        <end position="462"/>
    </location>
</feature>
<dbReference type="SUPFAM" id="SSF56672">
    <property type="entry name" value="DNA/RNA polymerases"/>
    <property type="match status" value="1"/>
</dbReference>